<comment type="caution">
    <text evidence="4">The sequence shown here is derived from an EMBL/GenBank/DDBJ whole genome shotgun (WGS) entry which is preliminary data.</text>
</comment>
<dbReference type="EMBL" id="RQTK01000842">
    <property type="protein sequence ID" value="RUS74322.1"/>
    <property type="molecule type" value="Genomic_DNA"/>
</dbReference>
<keyword evidence="2" id="KW-1133">Transmembrane helix</keyword>
<evidence type="ECO:0008006" key="6">
    <source>
        <dbReference type="Google" id="ProtNLM"/>
    </source>
</evidence>
<dbReference type="OrthoDB" id="6063201at2759"/>
<evidence type="ECO:0000256" key="3">
    <source>
        <dbReference type="SAM" id="SignalP"/>
    </source>
</evidence>
<evidence type="ECO:0000256" key="1">
    <source>
        <dbReference type="ARBA" id="ARBA00022536"/>
    </source>
</evidence>
<evidence type="ECO:0000313" key="4">
    <source>
        <dbReference type="EMBL" id="RUS74322.1"/>
    </source>
</evidence>
<feature type="non-terminal residue" evidence="4">
    <location>
        <position position="258"/>
    </location>
</feature>
<dbReference type="Proteomes" id="UP000271974">
    <property type="component" value="Unassembled WGS sequence"/>
</dbReference>
<keyword evidence="2" id="KW-0812">Transmembrane</keyword>
<organism evidence="4 5">
    <name type="scientific">Elysia chlorotica</name>
    <name type="common">Eastern emerald elysia</name>
    <name type="synonym">Sea slug</name>
    <dbReference type="NCBI Taxonomy" id="188477"/>
    <lineage>
        <taxon>Eukaryota</taxon>
        <taxon>Metazoa</taxon>
        <taxon>Spiralia</taxon>
        <taxon>Lophotrochozoa</taxon>
        <taxon>Mollusca</taxon>
        <taxon>Gastropoda</taxon>
        <taxon>Heterobranchia</taxon>
        <taxon>Euthyneura</taxon>
        <taxon>Panpulmonata</taxon>
        <taxon>Sacoglossa</taxon>
        <taxon>Placobranchoidea</taxon>
        <taxon>Plakobranchidae</taxon>
        <taxon>Elysia</taxon>
    </lineage>
</organism>
<dbReference type="GO" id="GO:0005044">
    <property type="term" value="F:scavenger receptor activity"/>
    <property type="evidence" value="ECO:0007669"/>
    <property type="project" value="InterPro"/>
</dbReference>
<dbReference type="Gene3D" id="2.170.300.10">
    <property type="entry name" value="Tie2 ligand-binding domain superfamily"/>
    <property type="match status" value="1"/>
</dbReference>
<dbReference type="PANTHER" id="PTHR24043">
    <property type="entry name" value="SCAVENGER RECEPTOR CLASS F"/>
    <property type="match status" value="1"/>
</dbReference>
<keyword evidence="2" id="KW-0472">Membrane</keyword>
<dbReference type="STRING" id="188477.A0A3S1AWW5"/>
<name>A0A3S1AWW5_ELYCH</name>
<protein>
    <recommendedName>
        <fullName evidence="6">EGF-like domain-containing protein</fullName>
    </recommendedName>
</protein>
<accession>A0A3S1AWW5</accession>
<sequence>MMKMCSALCFLVLVLILFVPGVTAVFDCKPGWWGKGCSQKCGHCIGGGAFCQVYDGYCMNGCASGYDGSLCTEKCKPHTYGPHCQEKCGKCDNGPCNPVTGHCDSGCKLGFQPPFCHSPCPFNTYGKDCAEKCDCPDGCGCSPLFGDCEPAGCTPEHLPKYNKDNPYPKCINQDQLDDLSKESAQRDVLEIPWLAMLSVILLLFVFVLGNFIWWWFMVRIPPPPMEDIMVDRSEKPDYIVDKQEESMLLARWRRKFAI</sequence>
<proteinExistence type="predicted"/>
<feature type="transmembrane region" description="Helical" evidence="2">
    <location>
        <begin position="193"/>
        <end position="216"/>
    </location>
</feature>
<dbReference type="PANTHER" id="PTHR24043:SF8">
    <property type="entry name" value="EGF-LIKE DOMAIN-CONTAINING PROTEIN"/>
    <property type="match status" value="1"/>
</dbReference>
<dbReference type="InterPro" id="IPR042635">
    <property type="entry name" value="MEGF10/SREC1/2-like"/>
</dbReference>
<reference evidence="4 5" key="1">
    <citation type="submission" date="2019-01" db="EMBL/GenBank/DDBJ databases">
        <title>A draft genome assembly of the solar-powered sea slug Elysia chlorotica.</title>
        <authorList>
            <person name="Cai H."/>
            <person name="Li Q."/>
            <person name="Fang X."/>
            <person name="Li J."/>
            <person name="Curtis N.E."/>
            <person name="Altenburger A."/>
            <person name="Shibata T."/>
            <person name="Feng M."/>
            <person name="Maeda T."/>
            <person name="Schwartz J.A."/>
            <person name="Shigenobu S."/>
            <person name="Lundholm N."/>
            <person name="Nishiyama T."/>
            <person name="Yang H."/>
            <person name="Hasebe M."/>
            <person name="Li S."/>
            <person name="Pierce S.K."/>
            <person name="Wang J."/>
        </authorList>
    </citation>
    <scope>NUCLEOTIDE SEQUENCE [LARGE SCALE GENOMIC DNA]</scope>
    <source>
        <strain evidence="4">EC2010</strain>
        <tissue evidence="4">Whole organism of an adult</tissue>
    </source>
</reference>
<dbReference type="AlphaFoldDB" id="A0A3S1AWW5"/>
<gene>
    <name evidence="4" type="ORF">EGW08_017913</name>
</gene>
<feature type="signal peptide" evidence="3">
    <location>
        <begin position="1"/>
        <end position="24"/>
    </location>
</feature>
<keyword evidence="3" id="KW-0732">Signal</keyword>
<evidence type="ECO:0000256" key="2">
    <source>
        <dbReference type="SAM" id="Phobius"/>
    </source>
</evidence>
<evidence type="ECO:0000313" key="5">
    <source>
        <dbReference type="Proteomes" id="UP000271974"/>
    </source>
</evidence>
<feature type="chain" id="PRO_5018712909" description="EGF-like domain-containing protein" evidence="3">
    <location>
        <begin position="25"/>
        <end position="258"/>
    </location>
</feature>
<keyword evidence="1" id="KW-0245">EGF-like domain</keyword>
<keyword evidence="5" id="KW-1185">Reference proteome</keyword>